<dbReference type="InterPro" id="IPR013320">
    <property type="entry name" value="ConA-like_dom_sf"/>
</dbReference>
<evidence type="ECO:0000256" key="4">
    <source>
        <dbReference type="ARBA" id="ARBA00022729"/>
    </source>
</evidence>
<dbReference type="SUPFAM" id="SSF49899">
    <property type="entry name" value="Concanavalin A-like lectins/glucanases"/>
    <property type="match status" value="1"/>
</dbReference>
<dbReference type="FunFam" id="2.60.40.10:FF:000183">
    <property type="entry name" value="Myelin-oligodendrocyte glycoprotein"/>
    <property type="match status" value="1"/>
</dbReference>
<evidence type="ECO:0000313" key="12">
    <source>
        <dbReference type="Ensembl" id="ENSPCEP00000018126.1"/>
    </source>
</evidence>
<dbReference type="CDD" id="cd05713">
    <property type="entry name" value="IgV_MOG_like"/>
    <property type="match status" value="1"/>
</dbReference>
<keyword evidence="5" id="KW-1133">Transmembrane helix</keyword>
<dbReference type="InterPro" id="IPR035033">
    <property type="entry name" value="PRY/SPRY_TRIM39"/>
</dbReference>
<accession>A0A8C8SBH9</accession>
<dbReference type="InterPro" id="IPR036179">
    <property type="entry name" value="Ig-like_dom_sf"/>
</dbReference>
<evidence type="ECO:0000256" key="2">
    <source>
        <dbReference type="ARBA" id="ARBA00007591"/>
    </source>
</evidence>
<protein>
    <recommendedName>
        <fullName evidence="14">Butyrophilin subfamily 1 member A1</fullName>
    </recommendedName>
</protein>
<evidence type="ECO:0000259" key="11">
    <source>
        <dbReference type="PROSITE" id="PS50835"/>
    </source>
</evidence>
<evidence type="ECO:0008006" key="14">
    <source>
        <dbReference type="Google" id="ProtNLM"/>
    </source>
</evidence>
<keyword evidence="7" id="KW-1015">Disulfide bond</keyword>
<dbReference type="InterPro" id="IPR043136">
    <property type="entry name" value="B30.2/SPRY_sf"/>
</dbReference>
<feature type="chain" id="PRO_5034499020" description="Butyrophilin subfamily 1 member A1" evidence="9">
    <location>
        <begin position="19"/>
        <end position="456"/>
    </location>
</feature>
<dbReference type="FunFam" id="2.60.40.10:FF:000088">
    <property type="entry name" value="Butyrophilin subfamily 1 member A1"/>
    <property type="match status" value="1"/>
</dbReference>
<dbReference type="InterPro" id="IPR007110">
    <property type="entry name" value="Ig-like_dom"/>
</dbReference>
<dbReference type="InterPro" id="IPR006574">
    <property type="entry name" value="PRY"/>
</dbReference>
<dbReference type="PROSITE" id="PS50835">
    <property type="entry name" value="IG_LIKE"/>
    <property type="match status" value="2"/>
</dbReference>
<dbReference type="InterPro" id="IPR003599">
    <property type="entry name" value="Ig_sub"/>
</dbReference>
<comment type="subcellular location">
    <subcellularLocation>
        <location evidence="1">Membrane</location>
        <topology evidence="1">Single-pass type I membrane protein</topology>
    </subcellularLocation>
</comment>
<evidence type="ECO:0000256" key="5">
    <source>
        <dbReference type="ARBA" id="ARBA00022989"/>
    </source>
</evidence>
<evidence type="ECO:0000256" key="8">
    <source>
        <dbReference type="ARBA" id="ARBA00023319"/>
    </source>
</evidence>
<dbReference type="GO" id="GO:0009897">
    <property type="term" value="C:external side of plasma membrane"/>
    <property type="evidence" value="ECO:0007669"/>
    <property type="project" value="TreeGrafter"/>
</dbReference>
<dbReference type="SMART" id="SM00409">
    <property type="entry name" value="IG"/>
    <property type="match status" value="1"/>
</dbReference>
<dbReference type="SUPFAM" id="SSF48726">
    <property type="entry name" value="Immunoglobulin"/>
    <property type="match status" value="2"/>
</dbReference>
<dbReference type="PROSITE" id="PS50188">
    <property type="entry name" value="B302_SPRY"/>
    <property type="match status" value="1"/>
</dbReference>
<feature type="domain" description="Ig-like" evidence="11">
    <location>
        <begin position="132"/>
        <end position="162"/>
    </location>
</feature>
<dbReference type="GO" id="GO:0001817">
    <property type="term" value="P:regulation of cytokine production"/>
    <property type="evidence" value="ECO:0007669"/>
    <property type="project" value="TreeGrafter"/>
</dbReference>
<dbReference type="InterPro" id="IPR003877">
    <property type="entry name" value="SPRY_dom"/>
</dbReference>
<dbReference type="Gene3D" id="2.60.40.10">
    <property type="entry name" value="Immunoglobulins"/>
    <property type="match status" value="2"/>
</dbReference>
<dbReference type="SMART" id="SM00589">
    <property type="entry name" value="PRY"/>
    <property type="match status" value="1"/>
</dbReference>
<evidence type="ECO:0000256" key="7">
    <source>
        <dbReference type="ARBA" id="ARBA00023157"/>
    </source>
</evidence>
<evidence type="ECO:0000256" key="1">
    <source>
        <dbReference type="ARBA" id="ARBA00004479"/>
    </source>
</evidence>
<keyword evidence="6" id="KW-0472">Membrane</keyword>
<organism evidence="12 13">
    <name type="scientific">Pelusios castaneus</name>
    <name type="common">West African mud turtle</name>
    <dbReference type="NCBI Taxonomy" id="367368"/>
    <lineage>
        <taxon>Eukaryota</taxon>
        <taxon>Metazoa</taxon>
        <taxon>Chordata</taxon>
        <taxon>Craniata</taxon>
        <taxon>Vertebrata</taxon>
        <taxon>Euteleostomi</taxon>
        <taxon>Archelosauria</taxon>
        <taxon>Testudinata</taxon>
        <taxon>Testudines</taxon>
        <taxon>Pleurodira</taxon>
        <taxon>Pelomedusidae</taxon>
        <taxon>Pelusios</taxon>
    </lineage>
</organism>
<dbReference type="InterPro" id="IPR013106">
    <property type="entry name" value="Ig_V-set"/>
</dbReference>
<dbReference type="CDD" id="cd13745">
    <property type="entry name" value="SPRY_PRY_TRIM39"/>
    <property type="match status" value="1"/>
</dbReference>
<evidence type="ECO:0000256" key="9">
    <source>
        <dbReference type="SAM" id="SignalP"/>
    </source>
</evidence>
<dbReference type="GO" id="GO:0050852">
    <property type="term" value="P:T cell receptor signaling pathway"/>
    <property type="evidence" value="ECO:0007669"/>
    <property type="project" value="TreeGrafter"/>
</dbReference>
<dbReference type="FunFam" id="2.60.120.920:FF:000004">
    <property type="entry name" value="Butyrophilin subfamily 1 member A1"/>
    <property type="match status" value="1"/>
</dbReference>
<dbReference type="SMART" id="SM00449">
    <property type="entry name" value="SPRY"/>
    <property type="match status" value="1"/>
</dbReference>
<proteinExistence type="inferred from homology"/>
<feature type="domain" description="B30.2/SPRY" evidence="10">
    <location>
        <begin position="255"/>
        <end position="450"/>
    </location>
</feature>
<evidence type="ECO:0000313" key="13">
    <source>
        <dbReference type="Proteomes" id="UP000694393"/>
    </source>
</evidence>
<dbReference type="InterPro" id="IPR001870">
    <property type="entry name" value="B30.2/SPRY"/>
</dbReference>
<dbReference type="InterPro" id="IPR013783">
    <property type="entry name" value="Ig-like_fold"/>
</dbReference>
<keyword evidence="13" id="KW-1185">Reference proteome</keyword>
<evidence type="ECO:0000256" key="6">
    <source>
        <dbReference type="ARBA" id="ARBA00023136"/>
    </source>
</evidence>
<evidence type="ECO:0000256" key="3">
    <source>
        <dbReference type="ARBA" id="ARBA00022692"/>
    </source>
</evidence>
<dbReference type="PANTHER" id="PTHR24100">
    <property type="entry name" value="BUTYROPHILIN"/>
    <property type="match status" value="1"/>
</dbReference>
<dbReference type="Pfam" id="PF07686">
    <property type="entry name" value="V-set"/>
    <property type="match status" value="1"/>
</dbReference>
<dbReference type="Gene3D" id="2.60.120.920">
    <property type="match status" value="1"/>
</dbReference>
<feature type="domain" description="Ig-like" evidence="11">
    <location>
        <begin position="18"/>
        <end position="126"/>
    </location>
</feature>
<reference evidence="12" key="2">
    <citation type="submission" date="2025-09" db="UniProtKB">
        <authorList>
            <consortium name="Ensembl"/>
        </authorList>
    </citation>
    <scope>IDENTIFICATION</scope>
</reference>
<dbReference type="InterPro" id="IPR003879">
    <property type="entry name" value="Butyrophylin_SPRY"/>
</dbReference>
<keyword evidence="4 9" id="KW-0732">Signal</keyword>
<keyword evidence="8" id="KW-0393">Immunoglobulin domain</keyword>
<dbReference type="GO" id="GO:0005102">
    <property type="term" value="F:signaling receptor binding"/>
    <property type="evidence" value="ECO:0007669"/>
    <property type="project" value="TreeGrafter"/>
</dbReference>
<feature type="signal peptide" evidence="9">
    <location>
        <begin position="1"/>
        <end position="18"/>
    </location>
</feature>
<dbReference type="Pfam" id="PF22705">
    <property type="entry name" value="C2-set_3"/>
    <property type="match status" value="1"/>
</dbReference>
<dbReference type="Pfam" id="PF13765">
    <property type="entry name" value="PRY"/>
    <property type="match status" value="1"/>
</dbReference>
<evidence type="ECO:0000259" key="10">
    <source>
        <dbReference type="PROSITE" id="PS50188"/>
    </source>
</evidence>
<dbReference type="PANTHER" id="PTHR24100:SF149">
    <property type="entry name" value="BG-LIKE ANTIGEN 1-RELATED"/>
    <property type="match status" value="1"/>
</dbReference>
<dbReference type="InterPro" id="IPR053896">
    <property type="entry name" value="BTN3A2-like_Ig-C"/>
</dbReference>
<dbReference type="Ensembl" id="ENSPCET00000018742.1">
    <property type="protein sequence ID" value="ENSPCEP00000018126.1"/>
    <property type="gene ID" value="ENSPCEG00000014150.1"/>
</dbReference>
<dbReference type="Proteomes" id="UP000694393">
    <property type="component" value="Unplaced"/>
</dbReference>
<reference evidence="12" key="1">
    <citation type="submission" date="2025-08" db="UniProtKB">
        <authorList>
            <consortium name="Ensembl"/>
        </authorList>
    </citation>
    <scope>IDENTIFICATION</scope>
</reference>
<comment type="similarity">
    <text evidence="2">Belongs to the immunoglobulin superfamily. BTN/MOG family.</text>
</comment>
<keyword evidence="3" id="KW-0812">Transmembrane</keyword>
<dbReference type="PRINTS" id="PR01407">
    <property type="entry name" value="BUTYPHLNCDUF"/>
</dbReference>
<sequence length="456" mass="50601">MGLWCSLLIQAQFAVVGPEHPIPASLRGEAILSCHLFPRMSAENMEVRWIRSQLSTVVHLYKNGKDQDGEQGLEYRGRTELLKDDIANGRVSLRIRDIRPSDDGQYTCVFQSGVSYEEALLELQVAGLGSDPALSMEDGRSGSEIRVVCRSSGWYPKPDVEWRNLQGQLLPSDSKTISEDANGLFQTKTSIFITKGFWLHFSPHLFLYALPIRGPTKSRDLLANLLLAYAKVAIYKTRERRLAEGGSCDCGAYFRSLVRARIRAEFLWAASTVDVTLDPETAHPELVLSEDRKRVRHGNKRQDLPNTPARFDNCVCVLGAERFSGGRRYWEVEVGDKTEWAVGVCRESARRKGEVTPSSGNGYWVVWLRDGKYEACTSPPTPLPVSVRPSQVGIFLDYKAGEVSFYNVVDRSPLFTFTVTFSGTLRPYFSPGLSAGGTNAAPLIICPVPAQAGGNL</sequence>
<dbReference type="Pfam" id="PF00622">
    <property type="entry name" value="SPRY"/>
    <property type="match status" value="1"/>
</dbReference>
<name>A0A8C8SBH9_9SAUR</name>
<dbReference type="InterPro" id="IPR050504">
    <property type="entry name" value="IgSF_BTN/MOG"/>
</dbReference>
<dbReference type="SMART" id="SM00406">
    <property type="entry name" value="IGv"/>
    <property type="match status" value="1"/>
</dbReference>
<dbReference type="AlphaFoldDB" id="A0A8C8SBH9"/>